<comment type="caution">
    <text evidence="11">The sequence shown here is derived from an EMBL/GenBank/DDBJ whole genome shotgun (WGS) entry which is preliminary data.</text>
</comment>
<keyword evidence="7" id="KW-0119">Carbohydrate metabolism</keyword>
<keyword evidence="12" id="KW-1185">Reference proteome</keyword>
<dbReference type="SUPFAM" id="SSF51445">
    <property type="entry name" value="(Trans)glycosidases"/>
    <property type="match status" value="1"/>
</dbReference>
<evidence type="ECO:0000313" key="11">
    <source>
        <dbReference type="EMBL" id="NDV63186.1"/>
    </source>
</evidence>
<proteinExistence type="inferred from homology"/>
<comment type="similarity">
    <text evidence="2">Belongs to the glycosyl hydrolase 10 (cellulase F) family.</text>
</comment>
<dbReference type="Pfam" id="PF00331">
    <property type="entry name" value="Glyco_hydro_10"/>
    <property type="match status" value="1"/>
</dbReference>
<comment type="catalytic activity">
    <reaction evidence="1">
        <text>Endohydrolysis of (1-&gt;4)-beta-D-xylosidic linkages in xylans.</text>
        <dbReference type="EC" id="3.2.1.8"/>
    </reaction>
</comment>
<evidence type="ECO:0000256" key="3">
    <source>
        <dbReference type="ARBA" id="ARBA00012590"/>
    </source>
</evidence>
<organism evidence="11 12">
    <name type="scientific">Oceanipulchritudo coccoides</name>
    <dbReference type="NCBI Taxonomy" id="2706888"/>
    <lineage>
        <taxon>Bacteria</taxon>
        <taxon>Pseudomonadati</taxon>
        <taxon>Verrucomicrobiota</taxon>
        <taxon>Opitutia</taxon>
        <taxon>Puniceicoccales</taxon>
        <taxon>Oceanipulchritudinaceae</taxon>
        <taxon>Oceanipulchritudo</taxon>
    </lineage>
</organism>
<dbReference type="AlphaFoldDB" id="A0A6B2M4A9"/>
<dbReference type="EMBL" id="JAAGNX010000003">
    <property type="protein sequence ID" value="NDV63186.1"/>
    <property type="molecule type" value="Genomic_DNA"/>
</dbReference>
<dbReference type="EC" id="3.2.1.8" evidence="3"/>
<evidence type="ECO:0000256" key="8">
    <source>
        <dbReference type="ARBA" id="ARBA00023295"/>
    </source>
</evidence>
<dbReference type="RefSeq" id="WP_163966366.1">
    <property type="nucleotide sequence ID" value="NZ_JAAGNX010000003.1"/>
</dbReference>
<dbReference type="InterPro" id="IPR017853">
    <property type="entry name" value="GH"/>
</dbReference>
<dbReference type="Gene3D" id="3.20.20.80">
    <property type="entry name" value="Glycosidases"/>
    <property type="match status" value="1"/>
</dbReference>
<dbReference type="Proteomes" id="UP000478417">
    <property type="component" value="Unassembled WGS sequence"/>
</dbReference>
<feature type="domain" description="GH10" evidence="10">
    <location>
        <begin position="250"/>
        <end position="445"/>
    </location>
</feature>
<dbReference type="InterPro" id="IPR001000">
    <property type="entry name" value="GH10_dom"/>
</dbReference>
<evidence type="ECO:0000256" key="9">
    <source>
        <dbReference type="ARBA" id="ARBA00023326"/>
    </source>
</evidence>
<dbReference type="InterPro" id="IPR044846">
    <property type="entry name" value="GH10"/>
</dbReference>
<evidence type="ECO:0000313" key="12">
    <source>
        <dbReference type="Proteomes" id="UP000478417"/>
    </source>
</evidence>
<evidence type="ECO:0000256" key="2">
    <source>
        <dbReference type="ARBA" id="ARBA00007495"/>
    </source>
</evidence>
<sequence>MTFKRCPETLLILRGFVSIILVSFSVLQVRAAPLTTEEIVQIETDLGITLSTAEKNDLAQIAKPDSPFPQWRIDAEARIEANRKAKLDVQVVDELGFPVQGAEVAVRLKKNAFKFGGVVQAQDLTDADGDLSSAGSTTADWERLVKGLFNALGTANNFKPKLAGLHEYLPGFLDWADANSLDVRGHLLIWPGSQGIEEMDTPGSIIGEDYGKHLSQGWPESLNSIPGYEGVVSYDVQQAVLTFKDSTRTQADKDAVEAVVDAEIGQWAGLWDVYEWDVINETLNNRLLMEIMGYDQMAEWFKIADANKVNPDCKLLINDYKIISAPEESGAPNFLKYSIRRDTYKSRIDQILADGGPLDRIGFQNRYTTGVPDPVTTYSRLEEWGNAYGFEMVGTEFEIVDRPLDNWYPYDFTELERAQITEETLTAYFSHPLATGLNAWTFMDNGDEQEKALAYYDGTVKLNGLVWYYLHRIRYNTDESFLADATGQGTVRGFKGDYEITVTHDGETQVFDYSLQGDDVLVLTVNSTISSAVVVEKWDFTGNSLIGINGTPTSFFENSNIAVTNTDQTGGAFDNTFTVNRSSGFSGNIFDTPLGINAGNTDTVTLQFTLSAWDLSNTALNNNSSGSSFGIRLRNDSAQNIMFLQVRAYKDSGGTEYLRLQGSYYDGSNAGQLIQGGYAASGLTGSSAITVGLTFNLDAETYTFWMGDPVTDDGSGWNDRFVSYTGSAPGISAQTISQFSWALFPFEGSGDMTGDFIELDEVVFSTAALNTFNFDLTDIQVSGGNLIIDFTGTAGTAWTVLGSTDLSDFTDVTADSTIVESPDGTYNVTVPMIGDRYFVRFGSP</sequence>
<dbReference type="GO" id="GO:0031176">
    <property type="term" value="F:endo-1,4-beta-xylanase activity"/>
    <property type="evidence" value="ECO:0007669"/>
    <property type="project" value="UniProtKB-EC"/>
</dbReference>
<dbReference type="PANTHER" id="PTHR31490:SF88">
    <property type="entry name" value="BETA-XYLANASE"/>
    <property type="match status" value="1"/>
</dbReference>
<evidence type="ECO:0000256" key="1">
    <source>
        <dbReference type="ARBA" id="ARBA00000681"/>
    </source>
</evidence>
<protein>
    <recommendedName>
        <fullName evidence="3">endo-1,4-beta-xylanase</fullName>
        <ecNumber evidence="3">3.2.1.8</ecNumber>
    </recommendedName>
</protein>
<reference evidence="11 12" key="1">
    <citation type="submission" date="2020-02" db="EMBL/GenBank/DDBJ databases">
        <title>Albibacoteraceae fam. nov., the first described family within the subdivision 4 Verrucomicrobia.</title>
        <authorList>
            <person name="Xi F."/>
        </authorList>
    </citation>
    <scope>NUCLEOTIDE SEQUENCE [LARGE SCALE GENOMIC DNA]</scope>
    <source>
        <strain evidence="11 12">CK1056</strain>
    </source>
</reference>
<evidence type="ECO:0000256" key="6">
    <source>
        <dbReference type="ARBA" id="ARBA00022801"/>
    </source>
</evidence>
<evidence type="ECO:0000256" key="4">
    <source>
        <dbReference type="ARBA" id="ARBA00022651"/>
    </source>
</evidence>
<name>A0A6B2M4A9_9BACT</name>
<evidence type="ECO:0000256" key="5">
    <source>
        <dbReference type="ARBA" id="ARBA00022729"/>
    </source>
</evidence>
<dbReference type="PANTHER" id="PTHR31490">
    <property type="entry name" value="GLYCOSYL HYDROLASE"/>
    <property type="match status" value="1"/>
</dbReference>
<keyword evidence="8" id="KW-0326">Glycosidase</keyword>
<evidence type="ECO:0000259" key="10">
    <source>
        <dbReference type="Pfam" id="PF00331"/>
    </source>
</evidence>
<dbReference type="GO" id="GO:0045493">
    <property type="term" value="P:xylan catabolic process"/>
    <property type="evidence" value="ECO:0007669"/>
    <property type="project" value="UniProtKB-KW"/>
</dbReference>
<keyword evidence="4" id="KW-0858">Xylan degradation</keyword>
<accession>A0A6B2M4A9</accession>
<evidence type="ECO:0000256" key="7">
    <source>
        <dbReference type="ARBA" id="ARBA00023277"/>
    </source>
</evidence>
<gene>
    <name evidence="11" type="ORF">G0Q06_12040</name>
</gene>
<keyword evidence="9" id="KW-0624">Polysaccharide degradation</keyword>
<keyword evidence="5" id="KW-0732">Signal</keyword>
<keyword evidence="6" id="KW-0378">Hydrolase</keyword>